<reference evidence="2 3" key="1">
    <citation type="submission" date="2024-02" db="EMBL/GenBank/DDBJ databases">
        <title>Chromosome-scale genome assembly of the rough periwinkle Littorina saxatilis.</title>
        <authorList>
            <person name="De Jode A."/>
            <person name="Faria R."/>
            <person name="Formenti G."/>
            <person name="Sims Y."/>
            <person name="Smith T.P."/>
            <person name="Tracey A."/>
            <person name="Wood J.M.D."/>
            <person name="Zagrodzka Z.B."/>
            <person name="Johannesson K."/>
            <person name="Butlin R.K."/>
            <person name="Leder E.H."/>
        </authorList>
    </citation>
    <scope>NUCLEOTIDE SEQUENCE [LARGE SCALE GENOMIC DNA]</scope>
    <source>
        <strain evidence="2">Snail1</strain>
        <tissue evidence="2">Muscle</tissue>
    </source>
</reference>
<name>A0AAN9ALC8_9CAEN</name>
<organism evidence="2 3">
    <name type="scientific">Littorina saxatilis</name>
    <dbReference type="NCBI Taxonomy" id="31220"/>
    <lineage>
        <taxon>Eukaryota</taxon>
        <taxon>Metazoa</taxon>
        <taxon>Spiralia</taxon>
        <taxon>Lophotrochozoa</taxon>
        <taxon>Mollusca</taxon>
        <taxon>Gastropoda</taxon>
        <taxon>Caenogastropoda</taxon>
        <taxon>Littorinimorpha</taxon>
        <taxon>Littorinoidea</taxon>
        <taxon>Littorinidae</taxon>
        <taxon>Littorina</taxon>
    </lineage>
</organism>
<evidence type="ECO:0000259" key="1">
    <source>
        <dbReference type="PROSITE" id="PS50013"/>
    </source>
</evidence>
<feature type="domain" description="Chromo" evidence="1">
    <location>
        <begin position="33"/>
        <end position="67"/>
    </location>
</feature>
<keyword evidence="3" id="KW-1185">Reference proteome</keyword>
<gene>
    <name evidence="2" type="ORF">V1264_024785</name>
</gene>
<comment type="caution">
    <text evidence="2">The sequence shown here is derived from an EMBL/GenBank/DDBJ whole genome shotgun (WGS) entry which is preliminary data.</text>
</comment>
<evidence type="ECO:0000313" key="3">
    <source>
        <dbReference type="Proteomes" id="UP001374579"/>
    </source>
</evidence>
<dbReference type="AlphaFoldDB" id="A0AAN9ALC8"/>
<dbReference type="Proteomes" id="UP001374579">
    <property type="component" value="Unassembled WGS sequence"/>
</dbReference>
<dbReference type="PROSITE" id="PS50013">
    <property type="entry name" value="CHROMO_2"/>
    <property type="match status" value="1"/>
</dbReference>
<evidence type="ECO:0000313" key="2">
    <source>
        <dbReference type="EMBL" id="KAK7089032.1"/>
    </source>
</evidence>
<dbReference type="SUPFAM" id="SSF54160">
    <property type="entry name" value="Chromo domain-like"/>
    <property type="match status" value="1"/>
</dbReference>
<dbReference type="InterPro" id="IPR000953">
    <property type="entry name" value="Chromo/chromo_shadow_dom"/>
</dbReference>
<dbReference type="EMBL" id="JBAMIC010003215">
    <property type="protein sequence ID" value="KAK7089032.1"/>
    <property type="molecule type" value="Genomic_DNA"/>
</dbReference>
<protein>
    <recommendedName>
        <fullName evidence="1">Chromo domain-containing protein</fullName>
    </recommendedName>
</protein>
<accession>A0AAN9ALC8</accession>
<proteinExistence type="predicted"/>
<sequence>MKRSRMPNQRYAGKEWILDGNLGKVEKVKQKEWEIEDILDRRGAAGGAGEEVLCKWKGKEWVGHNSWVSLKENPGLASYLEVNKSNPLSSTFAKHQHSLAQERVPNPHDSDLQYLRQEVWEELGEPQPTPDGNIGFRLRVRVSVPFKAESFDQHFRHLPGIPPTGNVRGAYFHIKEITPILGEDVCRRPAPRTSSEMRINPHFKIHLAWGYKTMVRYDHSECPCCSYVGPEDKRPHECCVSEVYLPSQPKLTLSFSRMMVNTLACS</sequence>
<dbReference type="InterPro" id="IPR016197">
    <property type="entry name" value="Chromo-like_dom_sf"/>
</dbReference>